<dbReference type="STRING" id="1193182.BN11_2810001"/>
<dbReference type="PANTHER" id="PTHR38839">
    <property type="entry name" value="TRANSCRIPTIONAL REGULATOR WHID-RELATED"/>
    <property type="match status" value="1"/>
</dbReference>
<proteinExistence type="inferred from homology"/>
<dbReference type="HAMAP" id="MF_01479">
    <property type="entry name" value="WhiB"/>
    <property type="match status" value="1"/>
</dbReference>
<dbReference type="GO" id="GO:0045454">
    <property type="term" value="P:cell redox homeostasis"/>
    <property type="evidence" value="ECO:0007669"/>
    <property type="project" value="TreeGrafter"/>
</dbReference>
<name>W6JVK4_9MICO</name>
<evidence type="ECO:0000256" key="7">
    <source>
        <dbReference type="ARBA" id="ARBA00023015"/>
    </source>
</evidence>
<keyword evidence="7 11" id="KW-0805">Transcription regulation</keyword>
<evidence type="ECO:0000256" key="4">
    <source>
        <dbReference type="ARBA" id="ARBA00022723"/>
    </source>
</evidence>
<protein>
    <recommendedName>
        <fullName evidence="11">Transcriptional regulator WhiB</fullName>
    </recommendedName>
</protein>
<dbReference type="InterPro" id="IPR003482">
    <property type="entry name" value="Whib"/>
</dbReference>
<dbReference type="GO" id="GO:0046872">
    <property type="term" value="F:metal ion binding"/>
    <property type="evidence" value="ECO:0007669"/>
    <property type="project" value="UniProtKB-KW"/>
</dbReference>
<keyword evidence="15" id="KW-1185">Reference proteome</keyword>
<dbReference type="GO" id="GO:0005737">
    <property type="term" value="C:cytoplasm"/>
    <property type="evidence" value="ECO:0007669"/>
    <property type="project" value="UniProtKB-SubCell"/>
</dbReference>
<keyword evidence="9 11" id="KW-1015">Disulfide bond</keyword>
<evidence type="ECO:0000313" key="14">
    <source>
        <dbReference type="EMBL" id="CCH73488.1"/>
    </source>
</evidence>
<evidence type="ECO:0000259" key="13">
    <source>
        <dbReference type="PROSITE" id="PS51674"/>
    </source>
</evidence>
<comment type="cofactor">
    <cofactor evidence="11">
        <name>[4Fe-4S] cluster</name>
        <dbReference type="ChEBI" id="CHEBI:49883"/>
    </cofactor>
    <text evidence="11">Binds 1 [4Fe-4S] cluster per subunit. Following nitrosylation of the [4Fe-4S] cluster binds 1 [4Fe-8(NO)] cluster per subunit.</text>
</comment>
<dbReference type="GO" id="GO:0047134">
    <property type="term" value="F:protein-disulfide reductase [NAD(P)H] activity"/>
    <property type="evidence" value="ECO:0007669"/>
    <property type="project" value="TreeGrafter"/>
</dbReference>
<dbReference type="GO" id="GO:0035731">
    <property type="term" value="F:dinitrosyl-iron complex binding"/>
    <property type="evidence" value="ECO:0007669"/>
    <property type="project" value="UniProtKB-UniRule"/>
</dbReference>
<keyword evidence="4 11" id="KW-0479">Metal-binding</keyword>
<evidence type="ECO:0000256" key="1">
    <source>
        <dbReference type="ARBA" id="ARBA00004496"/>
    </source>
</evidence>
<feature type="binding site" evidence="11">
    <location>
        <position position="91"/>
    </location>
    <ligand>
        <name>[4Fe-4S] cluster</name>
        <dbReference type="ChEBI" id="CHEBI:49883"/>
    </ligand>
</feature>
<feature type="binding site" evidence="11">
    <location>
        <position position="82"/>
    </location>
    <ligand>
        <name>[4Fe-4S] cluster</name>
        <dbReference type="ChEBI" id="CHEBI:49883"/>
    </ligand>
</feature>
<evidence type="ECO:0000256" key="3">
    <source>
        <dbReference type="ARBA" id="ARBA00022485"/>
    </source>
</evidence>
<evidence type="ECO:0000256" key="9">
    <source>
        <dbReference type="ARBA" id="ARBA00023157"/>
    </source>
</evidence>
<dbReference type="GO" id="GO:0003677">
    <property type="term" value="F:DNA binding"/>
    <property type="evidence" value="ECO:0007669"/>
    <property type="project" value="UniProtKB-UniRule"/>
</dbReference>
<dbReference type="GO" id="GO:0045892">
    <property type="term" value="P:negative regulation of DNA-templated transcription"/>
    <property type="evidence" value="ECO:0007669"/>
    <property type="project" value="TreeGrafter"/>
</dbReference>
<keyword evidence="5 11" id="KW-0408">Iron</keyword>
<feature type="domain" description="4Fe-4S Wbl-type" evidence="13">
    <location>
        <begin position="58"/>
        <end position="115"/>
    </location>
</feature>
<organism evidence="14 15">
    <name type="scientific">Nostocoides australiense Ben110</name>
    <dbReference type="NCBI Taxonomy" id="1193182"/>
    <lineage>
        <taxon>Bacteria</taxon>
        <taxon>Bacillati</taxon>
        <taxon>Actinomycetota</taxon>
        <taxon>Actinomycetes</taxon>
        <taxon>Micrococcales</taxon>
        <taxon>Intrasporangiaceae</taxon>
        <taxon>Nostocoides</taxon>
    </lineage>
</organism>
<feature type="binding site" evidence="11">
    <location>
        <position position="85"/>
    </location>
    <ligand>
        <name>[4Fe-4S] cluster</name>
        <dbReference type="ChEBI" id="CHEBI:49883"/>
    </ligand>
</feature>
<feature type="binding site" evidence="11">
    <location>
        <position position="59"/>
    </location>
    <ligand>
        <name>[4Fe-4S] cluster</name>
        <dbReference type="ChEBI" id="CHEBI:49883"/>
    </ligand>
</feature>
<keyword evidence="8 11" id="KW-0238">DNA-binding</keyword>
<evidence type="ECO:0000256" key="12">
    <source>
        <dbReference type="SAM" id="MobiDB-lite"/>
    </source>
</evidence>
<dbReference type="InterPro" id="IPR034768">
    <property type="entry name" value="4FE4S_WBL"/>
</dbReference>
<keyword evidence="3 11" id="KW-0004">4Fe-4S</keyword>
<accession>W6JVK4</accession>
<comment type="subcellular location">
    <subcellularLocation>
        <location evidence="1 11">Cytoplasm</location>
    </subcellularLocation>
</comment>
<gene>
    <name evidence="11" type="primary">whiB</name>
    <name evidence="14" type="ORF">BN11_2810001</name>
</gene>
<reference evidence="14 15" key="1">
    <citation type="journal article" date="2013" name="ISME J.">
        <title>A metabolic model for members of the genus Tetrasphaera involved in enhanced biological phosphorus removal.</title>
        <authorList>
            <person name="Kristiansen R."/>
            <person name="Nguyen H.T.T."/>
            <person name="Saunders A.M."/>
            <person name="Nielsen J.L."/>
            <person name="Wimmer R."/>
            <person name="Le V.Q."/>
            <person name="McIlroy S.J."/>
            <person name="Petrovski S."/>
            <person name="Seviour R.J."/>
            <person name="Calteau A."/>
            <person name="Nielsen K.L."/>
            <person name="Nielsen P.H."/>
        </authorList>
    </citation>
    <scope>NUCLEOTIDE SEQUENCE [LARGE SCALE GENOMIC DNA]</scope>
    <source>
        <strain evidence="14 15">Ben110</strain>
    </source>
</reference>
<dbReference type="PROSITE" id="PS51674">
    <property type="entry name" value="4FE4S_WBL"/>
    <property type="match status" value="1"/>
</dbReference>
<dbReference type="RefSeq" id="WP_327152875.1">
    <property type="nucleotide sequence ID" value="NZ_HG764815.1"/>
</dbReference>
<comment type="PTM">
    <text evidence="11">Upon Fe-S cluster removal intramolecular disulfide bonds are formed.</text>
</comment>
<comment type="similarity">
    <text evidence="2 11">Belongs to the WhiB family.</text>
</comment>
<dbReference type="EMBL" id="CAJA01000203">
    <property type="protein sequence ID" value="CCH73488.1"/>
    <property type="molecule type" value="Genomic_DNA"/>
</dbReference>
<feature type="region of interest" description="Disordered" evidence="12">
    <location>
        <begin position="1"/>
        <end position="33"/>
    </location>
</feature>
<evidence type="ECO:0000256" key="8">
    <source>
        <dbReference type="ARBA" id="ARBA00023125"/>
    </source>
</evidence>
<keyword evidence="10 11" id="KW-0804">Transcription</keyword>
<dbReference type="AlphaFoldDB" id="W6JVK4"/>
<comment type="caution">
    <text evidence="14">The sequence shown here is derived from an EMBL/GenBank/DDBJ whole genome shotgun (WGS) entry which is preliminary data.</text>
</comment>
<evidence type="ECO:0000256" key="11">
    <source>
        <dbReference type="HAMAP-Rule" id="MF_01479"/>
    </source>
</evidence>
<comment type="function">
    <text evidence="11">Acts as a transcriptional regulator. Probably redox-responsive. The apo- but not holo-form probably binds DNA.</text>
</comment>
<evidence type="ECO:0000256" key="10">
    <source>
        <dbReference type="ARBA" id="ARBA00023163"/>
    </source>
</evidence>
<evidence type="ECO:0000256" key="5">
    <source>
        <dbReference type="ARBA" id="ARBA00023004"/>
    </source>
</evidence>
<evidence type="ECO:0000313" key="15">
    <source>
        <dbReference type="Proteomes" id="UP000035763"/>
    </source>
</evidence>
<evidence type="ECO:0000256" key="6">
    <source>
        <dbReference type="ARBA" id="ARBA00023014"/>
    </source>
</evidence>
<dbReference type="Proteomes" id="UP000035763">
    <property type="component" value="Unassembled WGS sequence"/>
</dbReference>
<dbReference type="Pfam" id="PF02467">
    <property type="entry name" value="Whib"/>
    <property type="match status" value="1"/>
</dbReference>
<feature type="compositionally biased region" description="Polar residues" evidence="12">
    <location>
        <begin position="1"/>
        <end position="12"/>
    </location>
</feature>
<dbReference type="GO" id="GO:0051539">
    <property type="term" value="F:4 iron, 4 sulfur cluster binding"/>
    <property type="evidence" value="ECO:0007669"/>
    <property type="project" value="UniProtKB-UniRule"/>
</dbReference>
<sequence length="132" mass="14385">MPTTALPDQTCHTQDRAGPGAPHHRHTRRPTKEVTHPMQLTALLDFGSTATLTEGEIPCQSNDPELWFADTPEGVEFAKALCVSCPMIEACLDGALSRREAAGVWGGQYFVDGVVVARKRPRGRPRKDSYAA</sequence>
<keyword evidence="6 11" id="KW-0411">Iron-sulfur</keyword>
<keyword evidence="11" id="KW-0963">Cytoplasm</keyword>
<evidence type="ECO:0000256" key="2">
    <source>
        <dbReference type="ARBA" id="ARBA00006597"/>
    </source>
</evidence>
<comment type="PTM">
    <text evidence="11">The Fe-S cluster can be nitrosylated by nitric oxide (NO).</text>
</comment>
<dbReference type="PANTHER" id="PTHR38839:SF2">
    <property type="entry name" value="TRANSCRIPTIONAL REGULATOR WHIB7-RELATED"/>
    <property type="match status" value="1"/>
</dbReference>